<proteinExistence type="predicted"/>
<dbReference type="AlphaFoldDB" id="A0AAU9IRG8"/>
<gene>
    <name evidence="2" type="ORF">BSTOLATCC_MIC20652</name>
</gene>
<keyword evidence="1" id="KW-0812">Transmembrane</keyword>
<dbReference type="Proteomes" id="UP001162131">
    <property type="component" value="Unassembled WGS sequence"/>
</dbReference>
<evidence type="ECO:0000256" key="1">
    <source>
        <dbReference type="SAM" id="Phobius"/>
    </source>
</evidence>
<name>A0AAU9IRG8_9CILI</name>
<keyword evidence="3" id="KW-1185">Reference proteome</keyword>
<accession>A0AAU9IRG8</accession>
<organism evidence="2 3">
    <name type="scientific">Blepharisma stoltei</name>
    <dbReference type="NCBI Taxonomy" id="1481888"/>
    <lineage>
        <taxon>Eukaryota</taxon>
        <taxon>Sar</taxon>
        <taxon>Alveolata</taxon>
        <taxon>Ciliophora</taxon>
        <taxon>Postciliodesmatophora</taxon>
        <taxon>Heterotrichea</taxon>
        <taxon>Heterotrichida</taxon>
        <taxon>Blepharismidae</taxon>
        <taxon>Blepharisma</taxon>
    </lineage>
</organism>
<evidence type="ECO:0000313" key="2">
    <source>
        <dbReference type="EMBL" id="CAG9318171.1"/>
    </source>
</evidence>
<reference evidence="2" key="1">
    <citation type="submission" date="2021-09" db="EMBL/GenBank/DDBJ databases">
        <authorList>
            <consortium name="AG Swart"/>
            <person name="Singh M."/>
            <person name="Singh A."/>
            <person name="Seah K."/>
            <person name="Emmerich C."/>
        </authorList>
    </citation>
    <scope>NUCLEOTIDE SEQUENCE</scope>
    <source>
        <strain evidence="2">ATCC30299</strain>
    </source>
</reference>
<sequence>MSLFQKILEKVSQKWEKTTWKMTMVVGSAVTIALILIFASHRKKAAPALHSTPQNSKKIESHQIDPFTPSSDLSAELNKKLLTKSALLKILHLVNEKLRQDFKPIKEQNRHERRKLKKNSQESYQEFLKSSISDELKFTEQVLDGVLAESQINKEKFNEALKLYQEDDEIIGCINNSEFEASRGLLPKLEICVEVLNFELEYWNEKSSNNTTTQAKLENKCILEDEILEKWGAEIGDVHLLAKNSKENRKKLLGLYNKVREICP</sequence>
<keyword evidence="1" id="KW-0472">Membrane</keyword>
<dbReference type="EMBL" id="CAJZBQ010000020">
    <property type="protein sequence ID" value="CAG9318171.1"/>
    <property type="molecule type" value="Genomic_DNA"/>
</dbReference>
<comment type="caution">
    <text evidence="2">The sequence shown here is derived from an EMBL/GenBank/DDBJ whole genome shotgun (WGS) entry which is preliminary data.</text>
</comment>
<keyword evidence="1" id="KW-1133">Transmembrane helix</keyword>
<protein>
    <submittedName>
        <fullName evidence="2">Uncharacterized protein</fullName>
    </submittedName>
</protein>
<feature type="transmembrane region" description="Helical" evidence="1">
    <location>
        <begin position="20"/>
        <end position="39"/>
    </location>
</feature>
<evidence type="ECO:0000313" key="3">
    <source>
        <dbReference type="Proteomes" id="UP001162131"/>
    </source>
</evidence>